<dbReference type="AlphaFoldDB" id="A0A964FGY8"/>
<protein>
    <submittedName>
        <fullName evidence="2">RNA-binding protein</fullName>
    </submittedName>
</protein>
<dbReference type="Pfam" id="PF01424">
    <property type="entry name" value="R3H"/>
    <property type="match status" value="1"/>
</dbReference>
<proteinExistence type="predicted"/>
<dbReference type="InterPro" id="IPR036867">
    <property type="entry name" value="R3H_dom_sf"/>
</dbReference>
<dbReference type="InterPro" id="IPR015946">
    <property type="entry name" value="KH_dom-like_a/b"/>
</dbReference>
<evidence type="ECO:0000313" key="2">
    <source>
        <dbReference type="EMBL" id="MCC0178601.1"/>
    </source>
</evidence>
<dbReference type="GO" id="GO:0003723">
    <property type="term" value="F:RNA binding"/>
    <property type="evidence" value="ECO:0007669"/>
    <property type="project" value="InterPro"/>
</dbReference>
<dbReference type="SMART" id="SM00393">
    <property type="entry name" value="R3H"/>
    <property type="match status" value="1"/>
</dbReference>
<comment type="caution">
    <text evidence="2">The sequence shown here is derived from an EMBL/GenBank/DDBJ whole genome shotgun (WGS) entry which is preliminary data.</text>
</comment>
<dbReference type="PANTHER" id="PTHR35800:SF1">
    <property type="entry name" value="RNA-BINDING PROTEIN KHPB"/>
    <property type="match status" value="1"/>
</dbReference>
<feature type="domain" description="R3H" evidence="1">
    <location>
        <begin position="79"/>
        <end position="145"/>
    </location>
</feature>
<dbReference type="InterPro" id="IPR034079">
    <property type="entry name" value="R3H_KhpB"/>
</dbReference>
<sequence length="150" mass="16647">MNLTAKVNTEGFETLDSNSNSSWLNIDGSGLTPEETQQLIGDKGEGIDAIQYLANTILNLDAEPETQNSFVIELDGYRVRRNQELGILTQDAIEQVRSTGEEIEISGLSSAERKQIHSLIEETEGLKSESRGQEPDRRLVVRLQSSEVEL</sequence>
<dbReference type="CDD" id="cd02644">
    <property type="entry name" value="R3H_jag"/>
    <property type="match status" value="1"/>
</dbReference>
<organism evidence="2 3">
    <name type="scientific">Waterburya agarophytonicola KI4</name>
    <dbReference type="NCBI Taxonomy" id="2874699"/>
    <lineage>
        <taxon>Bacteria</taxon>
        <taxon>Bacillati</taxon>
        <taxon>Cyanobacteriota</taxon>
        <taxon>Cyanophyceae</taxon>
        <taxon>Pleurocapsales</taxon>
        <taxon>Hyellaceae</taxon>
        <taxon>Waterburya</taxon>
        <taxon>Waterburya agarophytonicola</taxon>
    </lineage>
</organism>
<name>A0A964FGY8_9CYAN</name>
<evidence type="ECO:0000313" key="3">
    <source>
        <dbReference type="Proteomes" id="UP000729733"/>
    </source>
</evidence>
<keyword evidence="3" id="KW-1185">Reference proteome</keyword>
<dbReference type="Gene3D" id="3.30.1370.50">
    <property type="entry name" value="R3H-like domain"/>
    <property type="match status" value="1"/>
</dbReference>
<dbReference type="EMBL" id="JADWDC010000048">
    <property type="protein sequence ID" value="MCC0178601.1"/>
    <property type="molecule type" value="Genomic_DNA"/>
</dbReference>
<dbReference type="PANTHER" id="PTHR35800">
    <property type="entry name" value="PROTEIN JAG"/>
    <property type="match status" value="1"/>
</dbReference>
<dbReference type="InterPro" id="IPR001374">
    <property type="entry name" value="R3H_dom"/>
</dbReference>
<dbReference type="Proteomes" id="UP000729733">
    <property type="component" value="Unassembled WGS sequence"/>
</dbReference>
<dbReference type="InterPro" id="IPR039247">
    <property type="entry name" value="KhpB"/>
</dbReference>
<gene>
    <name evidence="2" type="ORF">I4641_16635</name>
</gene>
<dbReference type="PROSITE" id="PS51061">
    <property type="entry name" value="R3H"/>
    <property type="match status" value="1"/>
</dbReference>
<accession>A0A964FGY8</accession>
<reference evidence="2" key="1">
    <citation type="journal article" date="2021" name="Antonie Van Leeuwenhoek">
        <title>Draft genome and description of Waterburya agarophytonicola gen. nov. sp. nov. (Pleurocapsales, Cyanobacteria): a seaweed symbiont.</title>
        <authorList>
            <person name="Bonthond G."/>
            <person name="Shalygin S."/>
            <person name="Bayer T."/>
            <person name="Weinberger F."/>
        </authorList>
    </citation>
    <scope>NUCLEOTIDE SEQUENCE</scope>
    <source>
        <strain evidence="2">KI4</strain>
    </source>
</reference>
<dbReference type="SUPFAM" id="SSF82708">
    <property type="entry name" value="R3H domain"/>
    <property type="match status" value="1"/>
</dbReference>
<dbReference type="Gene3D" id="3.30.300.20">
    <property type="match status" value="1"/>
</dbReference>
<evidence type="ECO:0000259" key="1">
    <source>
        <dbReference type="PROSITE" id="PS51061"/>
    </source>
</evidence>